<organism evidence="1 2">
    <name type="scientific">Fusarium torulosum</name>
    <dbReference type="NCBI Taxonomy" id="33205"/>
    <lineage>
        <taxon>Eukaryota</taxon>
        <taxon>Fungi</taxon>
        <taxon>Dikarya</taxon>
        <taxon>Ascomycota</taxon>
        <taxon>Pezizomycotina</taxon>
        <taxon>Sordariomycetes</taxon>
        <taxon>Hypocreomycetidae</taxon>
        <taxon>Hypocreales</taxon>
        <taxon>Nectriaceae</taxon>
        <taxon>Fusarium</taxon>
    </lineage>
</organism>
<comment type="caution">
    <text evidence="1">The sequence shown here is derived from an EMBL/GenBank/DDBJ whole genome shotgun (WGS) entry which is preliminary data.</text>
</comment>
<sequence length="10" mass="1262">MELFFILVIH</sequence>
<gene>
    <name evidence="1" type="ORF">FTOL_13921</name>
</gene>
<reference evidence="1" key="1">
    <citation type="submission" date="2018-03" db="EMBL/GenBank/DDBJ databases">
        <authorList>
            <person name="Guldener U."/>
        </authorList>
    </citation>
    <scope>NUCLEOTIDE SEQUENCE</scope>
</reference>
<proteinExistence type="predicted"/>
<dbReference type="EMBL" id="ONZP01001199">
    <property type="protein sequence ID" value="SPJ93315.1"/>
    <property type="molecule type" value="Genomic_DNA"/>
</dbReference>
<evidence type="ECO:0000313" key="2">
    <source>
        <dbReference type="Proteomes" id="UP001187734"/>
    </source>
</evidence>
<keyword evidence="2" id="KW-1185">Reference proteome</keyword>
<protein>
    <submittedName>
        <fullName evidence="1">Uncharacterized protein</fullName>
    </submittedName>
</protein>
<evidence type="ECO:0000313" key="1">
    <source>
        <dbReference type="EMBL" id="SPJ93315.1"/>
    </source>
</evidence>
<dbReference type="Proteomes" id="UP001187734">
    <property type="component" value="Unassembled WGS sequence"/>
</dbReference>
<accession>A0AAE8SQP1</accession>
<name>A0AAE8SQP1_9HYPO</name>